<gene>
    <name evidence="4" type="ORF">LSAT_V11C500275150</name>
</gene>
<dbReference type="GO" id="GO:0005634">
    <property type="term" value="C:nucleus"/>
    <property type="evidence" value="ECO:0007669"/>
    <property type="project" value="UniProtKB-SubCell"/>
</dbReference>
<keyword evidence="5" id="KW-1185">Reference proteome</keyword>
<keyword evidence="1 2" id="KW-0863">Zinc-finger</keyword>
<feature type="domain" description="SWIM-type" evidence="3">
    <location>
        <begin position="171"/>
        <end position="207"/>
    </location>
</feature>
<sequence>MNFKKRFNKLVWDIWELLMKEFNLEDEKWFKDIFENKEAWVPAYFNDFPRCGLMKTTSRSDNTNSFFNTYSETKNFFQNFMMNYEATIKKQCYTERELDHKTKGAKYYWRSPHMIEQHATKVYTSKVFFEIQKEIYKGGWFCEVKDLGEGDGWEIFKVIHKNQKHEVKATYKVELKYDEKGVSCTYGHFNRFGILCRHAFKVLMDKNFNEIPKQYILSRWTNDVISLNYQLSRDRFDEEDEEVTKLVNEVFLNVETTLDIVRHDKQKLAFLAEKTEILLNEVKSNCSCEKPITNSDILEKLYNVTIPEEVEIFVPEVHHNKISRKKRLIGEVEKSIYECSNEEQKMFTIWYKRTTQ</sequence>
<dbReference type="AlphaFoldDB" id="A0A9R1VLJ2"/>
<keyword evidence="2" id="KW-0479">Metal-binding</keyword>
<dbReference type="GO" id="GO:0008270">
    <property type="term" value="F:zinc ion binding"/>
    <property type="evidence" value="ECO:0007669"/>
    <property type="project" value="UniProtKB-UniRule"/>
</dbReference>
<comment type="similarity">
    <text evidence="2">Belongs to the FHY3/FAR1 family.</text>
</comment>
<evidence type="ECO:0000313" key="4">
    <source>
        <dbReference type="EMBL" id="KAJ0208475.1"/>
    </source>
</evidence>
<keyword evidence="2" id="KW-0539">Nucleus</keyword>
<dbReference type="PANTHER" id="PTHR31669:SF306">
    <property type="entry name" value="PROTEIN FAR1-RELATED SEQUENCE"/>
    <property type="match status" value="1"/>
</dbReference>
<dbReference type="Proteomes" id="UP000235145">
    <property type="component" value="Unassembled WGS sequence"/>
</dbReference>
<evidence type="ECO:0000259" key="3">
    <source>
        <dbReference type="PROSITE" id="PS50966"/>
    </source>
</evidence>
<comment type="subcellular location">
    <subcellularLocation>
        <location evidence="2">Nucleus</location>
    </subcellularLocation>
</comment>
<keyword evidence="2" id="KW-0862">Zinc</keyword>
<evidence type="ECO:0000313" key="5">
    <source>
        <dbReference type="Proteomes" id="UP000235145"/>
    </source>
</evidence>
<organism evidence="4 5">
    <name type="scientific">Lactuca sativa</name>
    <name type="common">Garden lettuce</name>
    <dbReference type="NCBI Taxonomy" id="4236"/>
    <lineage>
        <taxon>Eukaryota</taxon>
        <taxon>Viridiplantae</taxon>
        <taxon>Streptophyta</taxon>
        <taxon>Embryophyta</taxon>
        <taxon>Tracheophyta</taxon>
        <taxon>Spermatophyta</taxon>
        <taxon>Magnoliopsida</taxon>
        <taxon>eudicotyledons</taxon>
        <taxon>Gunneridae</taxon>
        <taxon>Pentapetalae</taxon>
        <taxon>asterids</taxon>
        <taxon>campanulids</taxon>
        <taxon>Asterales</taxon>
        <taxon>Asteraceae</taxon>
        <taxon>Cichorioideae</taxon>
        <taxon>Cichorieae</taxon>
        <taxon>Lactucinae</taxon>
        <taxon>Lactuca</taxon>
    </lineage>
</organism>
<comment type="function">
    <text evidence="2">Putative transcription activator involved in regulating light control of development.</text>
</comment>
<accession>A0A9R1VLJ2</accession>
<evidence type="ECO:0000256" key="1">
    <source>
        <dbReference type="PROSITE-ProRule" id="PRU00325"/>
    </source>
</evidence>
<dbReference type="InterPro" id="IPR007527">
    <property type="entry name" value="Znf_SWIM"/>
</dbReference>
<protein>
    <recommendedName>
        <fullName evidence="2">Protein FAR1-RELATED SEQUENCE</fullName>
    </recommendedName>
</protein>
<proteinExistence type="inferred from homology"/>
<dbReference type="InterPro" id="IPR031052">
    <property type="entry name" value="FHY3/FAR1"/>
</dbReference>
<dbReference type="GO" id="GO:0006355">
    <property type="term" value="P:regulation of DNA-templated transcription"/>
    <property type="evidence" value="ECO:0007669"/>
    <property type="project" value="UniProtKB-UniRule"/>
</dbReference>
<evidence type="ECO:0000256" key="2">
    <source>
        <dbReference type="RuleBase" id="RU367018"/>
    </source>
</evidence>
<dbReference type="PANTHER" id="PTHR31669">
    <property type="entry name" value="PROTEIN FAR1-RELATED SEQUENCE 10-RELATED"/>
    <property type="match status" value="1"/>
</dbReference>
<dbReference type="PROSITE" id="PS50966">
    <property type="entry name" value="ZF_SWIM"/>
    <property type="match status" value="1"/>
</dbReference>
<comment type="caution">
    <text evidence="4">The sequence shown here is derived from an EMBL/GenBank/DDBJ whole genome shotgun (WGS) entry which is preliminary data.</text>
</comment>
<dbReference type="EMBL" id="NBSK02000005">
    <property type="protein sequence ID" value="KAJ0208475.1"/>
    <property type="molecule type" value="Genomic_DNA"/>
</dbReference>
<name>A0A9R1VLJ2_LACSA</name>
<reference evidence="4 5" key="1">
    <citation type="journal article" date="2017" name="Nat. Commun.">
        <title>Genome assembly with in vitro proximity ligation data and whole-genome triplication in lettuce.</title>
        <authorList>
            <person name="Reyes-Chin-Wo S."/>
            <person name="Wang Z."/>
            <person name="Yang X."/>
            <person name="Kozik A."/>
            <person name="Arikit S."/>
            <person name="Song C."/>
            <person name="Xia L."/>
            <person name="Froenicke L."/>
            <person name="Lavelle D.O."/>
            <person name="Truco M.J."/>
            <person name="Xia R."/>
            <person name="Zhu S."/>
            <person name="Xu C."/>
            <person name="Xu H."/>
            <person name="Xu X."/>
            <person name="Cox K."/>
            <person name="Korf I."/>
            <person name="Meyers B.C."/>
            <person name="Michelmore R.W."/>
        </authorList>
    </citation>
    <scope>NUCLEOTIDE SEQUENCE [LARGE SCALE GENOMIC DNA]</scope>
    <source>
        <strain evidence="5">cv. Salinas</strain>
        <tissue evidence="4">Seedlings</tissue>
    </source>
</reference>